<dbReference type="EMBL" id="JH019095">
    <property type="protein sequence ID" value="EGV91285.1"/>
    <property type="molecule type" value="Genomic_DNA"/>
</dbReference>
<dbReference type="Proteomes" id="UP000001075">
    <property type="component" value="Unassembled WGS sequence"/>
</dbReference>
<gene>
    <name evidence="1" type="ORF">I79_026070</name>
</gene>
<dbReference type="InParanoid" id="G3IPY5"/>
<proteinExistence type="predicted"/>
<organism evidence="1 2">
    <name type="scientific">Cricetulus griseus</name>
    <name type="common">Chinese hamster</name>
    <name type="synonym">Cricetulus barabensis griseus</name>
    <dbReference type="NCBI Taxonomy" id="10029"/>
    <lineage>
        <taxon>Eukaryota</taxon>
        <taxon>Metazoa</taxon>
        <taxon>Chordata</taxon>
        <taxon>Craniata</taxon>
        <taxon>Vertebrata</taxon>
        <taxon>Euteleostomi</taxon>
        <taxon>Mammalia</taxon>
        <taxon>Eutheria</taxon>
        <taxon>Euarchontoglires</taxon>
        <taxon>Glires</taxon>
        <taxon>Rodentia</taxon>
        <taxon>Myomorpha</taxon>
        <taxon>Muroidea</taxon>
        <taxon>Cricetidae</taxon>
        <taxon>Cricetinae</taxon>
        <taxon>Cricetulus</taxon>
    </lineage>
</organism>
<evidence type="ECO:0000313" key="2">
    <source>
        <dbReference type="Proteomes" id="UP000001075"/>
    </source>
</evidence>
<evidence type="ECO:0000313" key="1">
    <source>
        <dbReference type="EMBL" id="EGV91285.1"/>
    </source>
</evidence>
<dbReference type="AlphaFoldDB" id="G3IPY5"/>
<reference evidence="2" key="1">
    <citation type="journal article" date="2011" name="Nat. Biotechnol.">
        <title>The genomic sequence of the Chinese hamster ovary (CHO)-K1 cell line.</title>
        <authorList>
            <person name="Xu X."/>
            <person name="Nagarajan H."/>
            <person name="Lewis N.E."/>
            <person name="Pan S."/>
            <person name="Cai Z."/>
            <person name="Liu X."/>
            <person name="Chen W."/>
            <person name="Xie M."/>
            <person name="Wang W."/>
            <person name="Hammond S."/>
            <person name="Andersen M.R."/>
            <person name="Neff N."/>
            <person name="Passarelli B."/>
            <person name="Koh W."/>
            <person name="Fan H.C."/>
            <person name="Wang J."/>
            <person name="Gui Y."/>
            <person name="Lee K.H."/>
            <person name="Betenbaugh M.J."/>
            <person name="Quake S.R."/>
            <person name="Famili I."/>
            <person name="Palsson B.O."/>
            <person name="Wang J."/>
        </authorList>
    </citation>
    <scope>NUCLEOTIDE SEQUENCE [LARGE SCALE GENOMIC DNA]</scope>
    <source>
        <strain evidence="2">CHO K1 cell line</strain>
    </source>
</reference>
<name>G3IPY5_CRIGR</name>
<accession>G3IPY5</accession>
<protein>
    <submittedName>
        <fullName evidence="1">Uncharacterized protein</fullName>
    </submittedName>
</protein>
<sequence>MTGFKLRKAGSRYCVSTYNTVAGIQKPVHSKEHWVVPSSFCFPTQPIETFLNSFLSGSHTPKYHRMSHQRHILPCIQFFSVELFSFLCLFQQLPVKFSRVCKLNSS</sequence>